<dbReference type="Proteomes" id="UP000719412">
    <property type="component" value="Unassembled WGS sequence"/>
</dbReference>
<reference evidence="2" key="2">
    <citation type="submission" date="2021-08" db="EMBL/GenBank/DDBJ databases">
        <authorList>
            <person name="Eriksson T."/>
        </authorList>
    </citation>
    <scope>NUCLEOTIDE SEQUENCE</scope>
    <source>
        <strain evidence="2">Stoneville</strain>
        <tissue evidence="2">Whole head</tissue>
    </source>
</reference>
<dbReference type="AlphaFoldDB" id="A0A8J6HGG1"/>
<keyword evidence="3" id="KW-1185">Reference proteome</keyword>
<name>A0A8J6HGG1_TENMO</name>
<evidence type="ECO:0000256" key="1">
    <source>
        <dbReference type="SAM" id="MobiDB-lite"/>
    </source>
</evidence>
<gene>
    <name evidence="2" type="ORF">GEV33_009090</name>
</gene>
<protein>
    <submittedName>
        <fullName evidence="2">Uncharacterized protein</fullName>
    </submittedName>
</protein>
<accession>A0A8J6HGG1</accession>
<organism evidence="2 3">
    <name type="scientific">Tenebrio molitor</name>
    <name type="common">Yellow mealworm beetle</name>
    <dbReference type="NCBI Taxonomy" id="7067"/>
    <lineage>
        <taxon>Eukaryota</taxon>
        <taxon>Metazoa</taxon>
        <taxon>Ecdysozoa</taxon>
        <taxon>Arthropoda</taxon>
        <taxon>Hexapoda</taxon>
        <taxon>Insecta</taxon>
        <taxon>Pterygota</taxon>
        <taxon>Neoptera</taxon>
        <taxon>Endopterygota</taxon>
        <taxon>Coleoptera</taxon>
        <taxon>Polyphaga</taxon>
        <taxon>Cucujiformia</taxon>
        <taxon>Tenebrionidae</taxon>
        <taxon>Tenebrio</taxon>
    </lineage>
</organism>
<evidence type="ECO:0000313" key="2">
    <source>
        <dbReference type="EMBL" id="KAH0813701.1"/>
    </source>
</evidence>
<feature type="region of interest" description="Disordered" evidence="1">
    <location>
        <begin position="212"/>
        <end position="236"/>
    </location>
</feature>
<sequence length="236" mass="26967">MPDYITNSLINRPNYTVPTPSFFIIHYNLTSQAYSIKTEPIIGYTTDRQRRRWRKDVNYDGAAVVPAEEVRQFLRRASARLITRGREGPPRRLQPSPLAPRAAVRIQESIFLVNRGANLGPVTARTDVPPLLLPPPPPRGDGRIIKHSTLIPRYHNKRQQQQRRRRRGFIGGYLAVSKLWPHSFLANNRRSCDVVCGELHNPPFSLSVICRQRQNLPPPPPTSPPPSEDEVKQEPR</sequence>
<reference evidence="2" key="1">
    <citation type="journal article" date="2020" name="J Insects Food Feed">
        <title>The yellow mealworm (Tenebrio molitor) genome: a resource for the emerging insects as food and feed industry.</title>
        <authorList>
            <person name="Eriksson T."/>
            <person name="Andere A."/>
            <person name="Kelstrup H."/>
            <person name="Emery V."/>
            <person name="Picard C."/>
        </authorList>
    </citation>
    <scope>NUCLEOTIDE SEQUENCE</scope>
    <source>
        <strain evidence="2">Stoneville</strain>
        <tissue evidence="2">Whole head</tissue>
    </source>
</reference>
<feature type="compositionally biased region" description="Pro residues" evidence="1">
    <location>
        <begin position="216"/>
        <end position="226"/>
    </location>
</feature>
<dbReference type="EMBL" id="JABDTM020025028">
    <property type="protein sequence ID" value="KAH0813701.1"/>
    <property type="molecule type" value="Genomic_DNA"/>
</dbReference>
<proteinExistence type="predicted"/>
<evidence type="ECO:0000313" key="3">
    <source>
        <dbReference type="Proteomes" id="UP000719412"/>
    </source>
</evidence>
<comment type="caution">
    <text evidence="2">The sequence shown here is derived from an EMBL/GenBank/DDBJ whole genome shotgun (WGS) entry which is preliminary data.</text>
</comment>